<dbReference type="AlphaFoldDB" id="A0A368XFI5"/>
<dbReference type="Proteomes" id="UP000252585">
    <property type="component" value="Unassembled WGS sequence"/>
</dbReference>
<protein>
    <submittedName>
        <fullName evidence="1">Uncharacterized protein</fullName>
    </submittedName>
</protein>
<evidence type="ECO:0000313" key="1">
    <source>
        <dbReference type="EMBL" id="RCW65788.1"/>
    </source>
</evidence>
<organism evidence="1 2">
    <name type="scientific">Saliterribacillus persicus</name>
    <dbReference type="NCBI Taxonomy" id="930114"/>
    <lineage>
        <taxon>Bacteria</taxon>
        <taxon>Bacillati</taxon>
        <taxon>Bacillota</taxon>
        <taxon>Bacilli</taxon>
        <taxon>Bacillales</taxon>
        <taxon>Bacillaceae</taxon>
        <taxon>Saliterribacillus</taxon>
    </lineage>
</organism>
<reference evidence="1 2" key="1">
    <citation type="submission" date="2018-07" db="EMBL/GenBank/DDBJ databases">
        <title>Genomic Encyclopedia of Type Strains, Phase IV (KMG-IV): sequencing the most valuable type-strain genomes for metagenomic binning, comparative biology and taxonomic classification.</title>
        <authorList>
            <person name="Goeker M."/>
        </authorList>
    </citation>
    <scope>NUCLEOTIDE SEQUENCE [LARGE SCALE GENOMIC DNA]</scope>
    <source>
        <strain evidence="1 2">DSM 27696</strain>
    </source>
</reference>
<comment type="caution">
    <text evidence="1">The sequence shown here is derived from an EMBL/GenBank/DDBJ whole genome shotgun (WGS) entry which is preliminary data.</text>
</comment>
<dbReference type="EMBL" id="QPJJ01000010">
    <property type="protein sequence ID" value="RCW65788.1"/>
    <property type="molecule type" value="Genomic_DNA"/>
</dbReference>
<dbReference type="OrthoDB" id="2968103at2"/>
<keyword evidence="2" id="KW-1185">Reference proteome</keyword>
<name>A0A368XFI5_9BACI</name>
<proteinExistence type="predicted"/>
<accession>A0A368XFI5</accession>
<sequence>MKKIFILAAIIMAVILIMVFYRSGKPIDVVSEVREGIAKNIEVIDNVETENGVMIYSIGESNTEKNYMYSVDLVKKSLTGYKWLGGGGHVNQDVPITNEFIFSLQLLNEEQNVNPTLFGVLKDLSIENVNVSTHSELIDANFYEARDGEMFYVIPFSSDVASSDYFQITITFENNSSITHIISNDDEISRLQEGKAFYLSKKDFK</sequence>
<dbReference type="RefSeq" id="WP_114353453.1">
    <property type="nucleotide sequence ID" value="NZ_QPJJ01000010.1"/>
</dbReference>
<evidence type="ECO:0000313" key="2">
    <source>
        <dbReference type="Proteomes" id="UP000252585"/>
    </source>
</evidence>
<gene>
    <name evidence="1" type="ORF">DFR57_1102</name>
</gene>